<reference evidence="10" key="1">
    <citation type="submission" date="2020-10" db="EMBL/GenBank/DDBJ databases">
        <authorList>
            <person name="Gilroy R."/>
        </authorList>
    </citation>
    <scope>NUCLEOTIDE SEQUENCE</scope>
    <source>
        <strain evidence="10">B3-4054</strain>
    </source>
</reference>
<dbReference type="PRINTS" id="PR00338">
    <property type="entry name" value="NUSGTNSCPFCT"/>
</dbReference>
<organism evidence="10 11">
    <name type="scientific">Candidatus Avitreponema avistercoris</name>
    <dbReference type="NCBI Taxonomy" id="2840705"/>
    <lineage>
        <taxon>Bacteria</taxon>
        <taxon>Pseudomonadati</taxon>
        <taxon>Spirochaetota</taxon>
        <taxon>Spirochaetia</taxon>
        <taxon>Spirochaetales</taxon>
        <taxon>Candidatus Avitreponema</taxon>
    </lineage>
</organism>
<name>A0A9D9EV30_9SPIR</name>
<dbReference type="FunFam" id="2.30.30.30:FF:000002">
    <property type="entry name" value="Transcription termination/antitermination factor NusG"/>
    <property type="match status" value="1"/>
</dbReference>
<dbReference type="SUPFAM" id="SSF82679">
    <property type="entry name" value="N-utilization substance G protein NusG, N-terminal domain"/>
    <property type="match status" value="1"/>
</dbReference>
<dbReference type="PANTHER" id="PTHR30265:SF2">
    <property type="entry name" value="TRANSCRIPTION TERMINATION_ANTITERMINATION PROTEIN NUSG"/>
    <property type="match status" value="1"/>
</dbReference>
<dbReference type="PROSITE" id="PS01014">
    <property type="entry name" value="NUSG"/>
    <property type="match status" value="1"/>
</dbReference>
<evidence type="ECO:0000256" key="5">
    <source>
        <dbReference type="HAMAP-Rule" id="MF_00948"/>
    </source>
</evidence>
<evidence type="ECO:0000256" key="1">
    <source>
        <dbReference type="ARBA" id="ARBA00022472"/>
    </source>
</evidence>
<evidence type="ECO:0000256" key="3">
    <source>
        <dbReference type="ARBA" id="ARBA00023015"/>
    </source>
</evidence>
<sequence>MAKGWYILHTYSGYENKIEREIRKLIEVGELDSSVVLDVKVPLEDVVEIKDGKKHNTRRKILPSYILVEMDLPDLGWKNVCSTIRRINGVTGFVGASSGSRPYPISNDEARDILQKTGEIKGEKPSRIVQSFSKGETVKIIDGPFATFSGTIEEINPERNKLRVVVGVFGRATPVEVDLLQVEKIM</sequence>
<dbReference type="InterPro" id="IPR015869">
    <property type="entry name" value="Transcrpt_antiterm_NusG_bac_CS"/>
</dbReference>
<dbReference type="InterPro" id="IPR036735">
    <property type="entry name" value="NGN_dom_sf"/>
</dbReference>
<comment type="similarity">
    <text evidence="5 7">Belongs to the NusG family.</text>
</comment>
<evidence type="ECO:0000256" key="6">
    <source>
        <dbReference type="NCBIfam" id="TIGR00922"/>
    </source>
</evidence>
<dbReference type="Gene3D" id="2.30.30.30">
    <property type="match status" value="1"/>
</dbReference>
<dbReference type="SUPFAM" id="SSF50104">
    <property type="entry name" value="Translation proteins SH3-like domain"/>
    <property type="match status" value="1"/>
</dbReference>
<keyword evidence="2 5" id="KW-0889">Transcription antitermination</keyword>
<dbReference type="InterPro" id="IPR043425">
    <property type="entry name" value="NusG-like"/>
</dbReference>
<dbReference type="HAMAP" id="MF_00948">
    <property type="entry name" value="NusG"/>
    <property type="match status" value="1"/>
</dbReference>
<protein>
    <recommendedName>
        <fullName evidence="5 6">Transcription termination/antitermination protein NusG</fullName>
    </recommendedName>
</protein>
<dbReference type="Proteomes" id="UP000823616">
    <property type="component" value="Unassembled WGS sequence"/>
</dbReference>
<feature type="domain" description="NusG-like N-terminal" evidence="8">
    <location>
        <begin position="2"/>
        <end position="117"/>
    </location>
</feature>
<feature type="domain" description="KOW" evidence="9">
    <location>
        <begin position="131"/>
        <end position="158"/>
    </location>
</feature>
<dbReference type="CDD" id="cd09891">
    <property type="entry name" value="NGN_Bact_1"/>
    <property type="match status" value="1"/>
</dbReference>
<evidence type="ECO:0000256" key="2">
    <source>
        <dbReference type="ARBA" id="ARBA00022814"/>
    </source>
</evidence>
<dbReference type="GO" id="GO:0006353">
    <property type="term" value="P:DNA-templated transcription termination"/>
    <property type="evidence" value="ECO:0007669"/>
    <property type="project" value="UniProtKB-UniRule"/>
</dbReference>
<evidence type="ECO:0000256" key="7">
    <source>
        <dbReference type="RuleBase" id="RU000538"/>
    </source>
</evidence>
<dbReference type="Gene3D" id="3.30.70.940">
    <property type="entry name" value="NusG, N-terminal domain"/>
    <property type="match status" value="1"/>
</dbReference>
<gene>
    <name evidence="5 10" type="primary">nusG</name>
    <name evidence="10" type="ORF">IAA96_07685</name>
</gene>
<dbReference type="InterPro" id="IPR005824">
    <property type="entry name" value="KOW"/>
</dbReference>
<dbReference type="InterPro" id="IPR014722">
    <property type="entry name" value="Rib_uL2_dom2"/>
</dbReference>
<dbReference type="InterPro" id="IPR001062">
    <property type="entry name" value="Transcrpt_antiterm_NusG"/>
</dbReference>
<dbReference type="CDD" id="cd06091">
    <property type="entry name" value="KOW_NusG"/>
    <property type="match status" value="1"/>
</dbReference>
<dbReference type="InterPro" id="IPR008991">
    <property type="entry name" value="Translation_prot_SH3-like_sf"/>
</dbReference>
<dbReference type="Pfam" id="PF02357">
    <property type="entry name" value="NusG"/>
    <property type="match status" value="1"/>
</dbReference>
<dbReference type="InterPro" id="IPR047050">
    <property type="entry name" value="NGN"/>
</dbReference>
<dbReference type="GO" id="GO:0005829">
    <property type="term" value="C:cytosol"/>
    <property type="evidence" value="ECO:0007669"/>
    <property type="project" value="TreeGrafter"/>
</dbReference>
<comment type="caution">
    <text evidence="10">The sequence shown here is derived from an EMBL/GenBank/DDBJ whole genome shotgun (WGS) entry which is preliminary data.</text>
</comment>
<proteinExistence type="inferred from homology"/>
<dbReference type="Pfam" id="PF00467">
    <property type="entry name" value="KOW"/>
    <property type="match status" value="1"/>
</dbReference>
<evidence type="ECO:0000259" key="9">
    <source>
        <dbReference type="SMART" id="SM00739"/>
    </source>
</evidence>
<dbReference type="PANTHER" id="PTHR30265">
    <property type="entry name" value="RHO-INTERACTING TRANSCRIPTION TERMINATION FACTOR NUSG"/>
    <property type="match status" value="1"/>
</dbReference>
<dbReference type="AlphaFoldDB" id="A0A9D9EV30"/>
<dbReference type="GO" id="GO:0032784">
    <property type="term" value="P:regulation of DNA-templated transcription elongation"/>
    <property type="evidence" value="ECO:0007669"/>
    <property type="project" value="InterPro"/>
</dbReference>
<dbReference type="EMBL" id="JADIMS010000143">
    <property type="protein sequence ID" value="MBO8450969.1"/>
    <property type="molecule type" value="Genomic_DNA"/>
</dbReference>
<evidence type="ECO:0000313" key="10">
    <source>
        <dbReference type="EMBL" id="MBO8450969.1"/>
    </source>
</evidence>
<accession>A0A9D9EV30</accession>
<dbReference type="SMART" id="SM00739">
    <property type="entry name" value="KOW"/>
    <property type="match status" value="1"/>
</dbReference>
<dbReference type="SMART" id="SM00738">
    <property type="entry name" value="NGN"/>
    <property type="match status" value="1"/>
</dbReference>
<comment type="function">
    <text evidence="5 7">Participates in transcription elongation, termination and antitermination.</text>
</comment>
<dbReference type="GO" id="GO:0031564">
    <property type="term" value="P:transcription antitermination"/>
    <property type="evidence" value="ECO:0007669"/>
    <property type="project" value="UniProtKB-UniRule"/>
</dbReference>
<keyword evidence="3 5" id="KW-0805">Transcription regulation</keyword>
<evidence type="ECO:0000259" key="8">
    <source>
        <dbReference type="SMART" id="SM00738"/>
    </source>
</evidence>
<reference evidence="10" key="2">
    <citation type="journal article" date="2021" name="PeerJ">
        <title>Extensive microbial diversity within the chicken gut microbiome revealed by metagenomics and culture.</title>
        <authorList>
            <person name="Gilroy R."/>
            <person name="Ravi A."/>
            <person name="Getino M."/>
            <person name="Pursley I."/>
            <person name="Horton D.L."/>
            <person name="Alikhan N.F."/>
            <person name="Baker D."/>
            <person name="Gharbi K."/>
            <person name="Hall N."/>
            <person name="Watson M."/>
            <person name="Adriaenssens E.M."/>
            <person name="Foster-Nyarko E."/>
            <person name="Jarju S."/>
            <person name="Secka A."/>
            <person name="Antonio M."/>
            <person name="Oren A."/>
            <person name="Chaudhuri R.R."/>
            <person name="La Ragione R."/>
            <person name="Hildebrand F."/>
            <person name="Pallen M.J."/>
        </authorList>
    </citation>
    <scope>NUCLEOTIDE SEQUENCE</scope>
    <source>
        <strain evidence="10">B3-4054</strain>
    </source>
</reference>
<keyword evidence="4 5" id="KW-0804">Transcription</keyword>
<evidence type="ECO:0000256" key="4">
    <source>
        <dbReference type="ARBA" id="ARBA00023163"/>
    </source>
</evidence>
<dbReference type="NCBIfam" id="TIGR00922">
    <property type="entry name" value="nusG"/>
    <property type="match status" value="1"/>
</dbReference>
<keyword evidence="1 5" id="KW-0806">Transcription termination</keyword>
<dbReference type="GO" id="GO:0006354">
    <property type="term" value="P:DNA-templated transcription elongation"/>
    <property type="evidence" value="ECO:0007669"/>
    <property type="project" value="UniProtKB-UniRule"/>
</dbReference>
<dbReference type="InterPro" id="IPR006645">
    <property type="entry name" value="NGN-like_dom"/>
</dbReference>
<evidence type="ECO:0000313" key="11">
    <source>
        <dbReference type="Proteomes" id="UP000823616"/>
    </source>
</evidence>